<dbReference type="EMBL" id="CAJSLV010000071">
    <property type="protein sequence ID" value="CAG6396399.1"/>
    <property type="molecule type" value="Genomic_DNA"/>
</dbReference>
<evidence type="ECO:0000313" key="2">
    <source>
        <dbReference type="EMBL" id="CAG6396399.1"/>
    </source>
</evidence>
<evidence type="ECO:0000256" key="1">
    <source>
        <dbReference type="SAM" id="MobiDB-lite"/>
    </source>
</evidence>
<keyword evidence="3" id="KW-1185">Reference proteome</keyword>
<evidence type="ECO:0000313" key="3">
    <source>
        <dbReference type="Proteomes" id="UP001152519"/>
    </source>
</evidence>
<reference evidence="2" key="1">
    <citation type="submission" date="2021-05" db="EMBL/GenBank/DDBJ databases">
        <authorList>
            <person name="Arsene-Ploetze F."/>
        </authorList>
    </citation>
    <scope>NUCLEOTIDE SEQUENCE</scope>
    <source>
        <strain evidence="2">DSM 42138</strain>
    </source>
</reference>
<feature type="region of interest" description="Disordered" evidence="1">
    <location>
        <begin position="1"/>
        <end position="51"/>
    </location>
</feature>
<name>A0A9W4GTD6_9ACTN</name>
<dbReference type="AlphaFoldDB" id="A0A9W4GTD6"/>
<proteinExistence type="predicted"/>
<accession>A0A9W4GTD6</accession>
<sequence length="82" mass="8525">MHVNGEEALSAGGRVTGRAPRRRPGLPASKRFNSADLLRTGPASRETAQIHGPWSDVGFTATYRASNAAPSAFTLNGAGCTT</sequence>
<dbReference type="Proteomes" id="UP001152519">
    <property type="component" value="Unassembled WGS sequence"/>
</dbReference>
<gene>
    <name evidence="2" type="ORF">SCOCK_400056</name>
</gene>
<organism evidence="2 3">
    <name type="scientific">Actinacidiphila cocklensis</name>
    <dbReference type="NCBI Taxonomy" id="887465"/>
    <lineage>
        <taxon>Bacteria</taxon>
        <taxon>Bacillati</taxon>
        <taxon>Actinomycetota</taxon>
        <taxon>Actinomycetes</taxon>
        <taxon>Kitasatosporales</taxon>
        <taxon>Streptomycetaceae</taxon>
        <taxon>Actinacidiphila</taxon>
    </lineage>
</organism>
<protein>
    <submittedName>
        <fullName evidence="2">Uncharacterized protein</fullName>
    </submittedName>
</protein>
<comment type="caution">
    <text evidence="2">The sequence shown here is derived from an EMBL/GenBank/DDBJ whole genome shotgun (WGS) entry which is preliminary data.</text>
</comment>